<dbReference type="EMBL" id="CM009752">
    <property type="protein sequence ID" value="PUZ62484.1"/>
    <property type="molecule type" value="Genomic_DNA"/>
</dbReference>
<dbReference type="AlphaFoldDB" id="A0A2T7E3T9"/>
<proteinExistence type="predicted"/>
<reference evidence="2 3" key="1">
    <citation type="submission" date="2018-04" db="EMBL/GenBank/DDBJ databases">
        <title>WGS assembly of Panicum hallii var. hallii HAL2.</title>
        <authorList>
            <person name="Lovell J."/>
            <person name="Jenkins J."/>
            <person name="Lowry D."/>
            <person name="Mamidi S."/>
            <person name="Sreedasyam A."/>
            <person name="Weng X."/>
            <person name="Barry K."/>
            <person name="Bonette J."/>
            <person name="Campitelli B."/>
            <person name="Daum C."/>
            <person name="Gordon S."/>
            <person name="Gould B."/>
            <person name="Lipzen A."/>
            <person name="MacQueen A."/>
            <person name="Palacio-Mejia J."/>
            <person name="Plott C."/>
            <person name="Shakirov E."/>
            <person name="Shu S."/>
            <person name="Yoshinaga Y."/>
            <person name="Zane M."/>
            <person name="Rokhsar D."/>
            <person name="Grimwood J."/>
            <person name="Schmutz J."/>
            <person name="Juenger T."/>
        </authorList>
    </citation>
    <scope>NUCLEOTIDE SEQUENCE [LARGE SCALE GENOMIC DNA]</scope>
    <source>
        <strain evidence="3">cv. HAL2</strain>
    </source>
</reference>
<keyword evidence="3" id="KW-1185">Reference proteome</keyword>
<gene>
    <name evidence="2" type="ORF">GQ55_4G361900</name>
</gene>
<evidence type="ECO:0000256" key="1">
    <source>
        <dbReference type="SAM" id="MobiDB-lite"/>
    </source>
</evidence>
<dbReference type="Gramene" id="PUZ62484">
    <property type="protein sequence ID" value="PUZ62484"/>
    <property type="gene ID" value="GQ55_4G361900"/>
</dbReference>
<evidence type="ECO:0000313" key="2">
    <source>
        <dbReference type="EMBL" id="PUZ62484.1"/>
    </source>
</evidence>
<sequence>MEGAARPCLTRARPAQAADEPAPQGPGTLRDVAVAERPSKKTCHTSSSTSLAASGPLFGQISWTACFMK</sequence>
<dbReference type="Proteomes" id="UP000244336">
    <property type="component" value="Chromosome 4"/>
</dbReference>
<protein>
    <submittedName>
        <fullName evidence="2">Uncharacterized protein</fullName>
    </submittedName>
</protein>
<accession>A0A2T7E3T9</accession>
<evidence type="ECO:0000313" key="3">
    <source>
        <dbReference type="Proteomes" id="UP000244336"/>
    </source>
</evidence>
<organism evidence="2 3">
    <name type="scientific">Panicum hallii var. hallii</name>
    <dbReference type="NCBI Taxonomy" id="1504633"/>
    <lineage>
        <taxon>Eukaryota</taxon>
        <taxon>Viridiplantae</taxon>
        <taxon>Streptophyta</taxon>
        <taxon>Embryophyta</taxon>
        <taxon>Tracheophyta</taxon>
        <taxon>Spermatophyta</taxon>
        <taxon>Magnoliopsida</taxon>
        <taxon>Liliopsida</taxon>
        <taxon>Poales</taxon>
        <taxon>Poaceae</taxon>
        <taxon>PACMAD clade</taxon>
        <taxon>Panicoideae</taxon>
        <taxon>Panicodae</taxon>
        <taxon>Paniceae</taxon>
        <taxon>Panicinae</taxon>
        <taxon>Panicum</taxon>
        <taxon>Panicum sect. Panicum</taxon>
    </lineage>
</organism>
<name>A0A2T7E3T9_9POAL</name>
<feature type="region of interest" description="Disordered" evidence="1">
    <location>
        <begin position="1"/>
        <end position="29"/>
    </location>
</feature>